<dbReference type="InterPro" id="IPR001387">
    <property type="entry name" value="Cro/C1-type_HTH"/>
</dbReference>
<dbReference type="InterPro" id="IPR010982">
    <property type="entry name" value="Lambda_DNA-bd_dom_sf"/>
</dbReference>
<evidence type="ECO:0000313" key="3">
    <source>
        <dbReference type="Proteomes" id="UP000505306"/>
    </source>
</evidence>
<evidence type="ECO:0000259" key="1">
    <source>
        <dbReference type="PROSITE" id="PS50943"/>
    </source>
</evidence>
<dbReference type="KEGG" id="mgel:G5B37_03575"/>
<dbReference type="CDD" id="cd00093">
    <property type="entry name" value="HTH_XRE"/>
    <property type="match status" value="1"/>
</dbReference>
<dbReference type="EMBL" id="CP049057">
    <property type="protein sequence ID" value="QIE58672.1"/>
    <property type="molecule type" value="Genomic_DNA"/>
</dbReference>
<dbReference type="AlphaFoldDB" id="A0A6G6GJE3"/>
<evidence type="ECO:0000313" key="2">
    <source>
        <dbReference type="EMBL" id="QIE58672.1"/>
    </source>
</evidence>
<proteinExistence type="predicted"/>
<reference evidence="2 3" key="1">
    <citation type="submission" date="2020-02" db="EMBL/GenBank/DDBJ databases">
        <title>Complete genome sequence of Flavobacteriaceae bacterium.</title>
        <authorList>
            <person name="Kim S.-J."/>
            <person name="Kim Y.-S."/>
            <person name="Kim K.-H."/>
        </authorList>
    </citation>
    <scope>NUCLEOTIDE SEQUENCE [LARGE SCALE GENOMIC DNA]</scope>
    <source>
        <strain evidence="2 3">RR4-40</strain>
    </source>
</reference>
<sequence>MNNYFGQKIRDVRESKNMLLRQLAAFLEVDTALISKIEKGDRKANKIQISKISSALELNEKELLTLWLADRIEKAISDNKENALDALNLIKENYND</sequence>
<dbReference type="SMART" id="SM00530">
    <property type="entry name" value="HTH_XRE"/>
    <property type="match status" value="1"/>
</dbReference>
<dbReference type="Pfam" id="PF01381">
    <property type="entry name" value="HTH_3"/>
    <property type="match status" value="1"/>
</dbReference>
<dbReference type="Proteomes" id="UP000505306">
    <property type="component" value="Chromosome"/>
</dbReference>
<dbReference type="GO" id="GO:0003677">
    <property type="term" value="F:DNA binding"/>
    <property type="evidence" value="ECO:0007669"/>
    <property type="project" value="InterPro"/>
</dbReference>
<organism evidence="2 3">
    <name type="scientific">Rasiella rasia</name>
    <dbReference type="NCBI Taxonomy" id="2744027"/>
    <lineage>
        <taxon>Bacteria</taxon>
        <taxon>Pseudomonadati</taxon>
        <taxon>Bacteroidota</taxon>
        <taxon>Flavobacteriia</taxon>
        <taxon>Flavobacteriales</taxon>
        <taxon>Flavobacteriaceae</taxon>
        <taxon>Rasiella</taxon>
    </lineage>
</organism>
<gene>
    <name evidence="2" type="ORF">G5B37_03575</name>
</gene>
<name>A0A6G6GJE3_9FLAO</name>
<dbReference type="RefSeq" id="WP_164678703.1">
    <property type="nucleotide sequence ID" value="NZ_CP049057.1"/>
</dbReference>
<accession>A0A6G6GJE3</accession>
<protein>
    <submittedName>
        <fullName evidence="2">Helix-turn-helix transcriptional regulator</fullName>
    </submittedName>
</protein>
<dbReference type="SUPFAM" id="SSF47413">
    <property type="entry name" value="lambda repressor-like DNA-binding domains"/>
    <property type="match status" value="1"/>
</dbReference>
<keyword evidence="3" id="KW-1185">Reference proteome</keyword>
<dbReference type="Gene3D" id="1.10.260.40">
    <property type="entry name" value="lambda repressor-like DNA-binding domains"/>
    <property type="match status" value="1"/>
</dbReference>
<dbReference type="PROSITE" id="PS50943">
    <property type="entry name" value="HTH_CROC1"/>
    <property type="match status" value="1"/>
</dbReference>
<feature type="domain" description="HTH cro/C1-type" evidence="1">
    <location>
        <begin position="9"/>
        <end position="63"/>
    </location>
</feature>